<accession>A0ABY3YHM5</accession>
<proteinExistence type="predicted"/>
<name>A0ABY3YHM5_9FLAO</name>
<gene>
    <name evidence="1" type="ORF">MQE36_09900</name>
</gene>
<dbReference type="PANTHER" id="PTHR36766:SF63">
    <property type="entry name" value="NB-ARC DOMAIN-CONTAINING PROTEIN"/>
    <property type="match status" value="1"/>
</dbReference>
<evidence type="ECO:0000313" key="1">
    <source>
        <dbReference type="EMBL" id="UNY97407.1"/>
    </source>
</evidence>
<dbReference type="InterPro" id="IPR032675">
    <property type="entry name" value="LRR_dom_sf"/>
</dbReference>
<dbReference type="Gene3D" id="3.80.10.10">
    <property type="entry name" value="Ribonuclease Inhibitor"/>
    <property type="match status" value="3"/>
</dbReference>
<protein>
    <recommendedName>
        <fullName evidence="3">Leucine-rich repeat domain-containing protein</fullName>
    </recommendedName>
</protein>
<sequence>MTLDIHNIEIEFNRLKLQKQYTSDDLYALFIIGKISRDKTIISEVTELLQQFGTEAINQAFKTRNKLPQQDGDRNKILSSLISYAIKDAYFPVGEAYKLFDFIEIRLDDEEILKKLNKNLSVITQFNSITHIHIYEGFTNGIPAEIGEITSLTNLEIEGGYTRLPDTIGNLAGLEELEIDCEGLQEIPKSIIKLSALKELDIMVASKTEEPIKMPFNLSALKQLERLTFYKINVENLTKLQLPESLKKIGFYRLPKLRALPQSVAKLKNLERLEVYNCPLLETIPDEISELEQLTYIRLQAVPLIKQIKDTIIFAPSITSLTLDDTIEITTTQTYFKNTELSIRDTRMLSYVLTHAKYFSNLRRLSLGNFSDFDTVKVGLEHLTNLEEISASSLHNSDVLWKKLAACKHLKKLSFNYVDLEGIPNLSTLQNLKTVSIGRSNNFVLDTDHLPKDLEKLDLSFIKGIQAGENSINSASIKLEGLTLEDPKALYRKIITPYLFFYPKLEEDYTPEDLIPYLQKPEVLKTLYTSCPIGSFESIFKYCTQLERLSIDNKTEDKTELQSHPTTQLKILRLTNYKGSNLKEIVTNTPNLELLFINDYYSLDTFPEVDLPKLENLFLVSTSFEGLQNLKAAKLDRLHIFMCYEFTPEAYAAIQQFTSLKKLSFSGSDNITTIPKEITTLHLTEFLMEHDVDEFPDYIKSMTTLETLSLGANAFENLPLWIADLPNLTRLCINHCRFENPVSDYFKKLKLVELKYYTNKFSGYNMPYDNYRNLITPNYTKQVAEFSNNFNVYAKDS</sequence>
<keyword evidence="2" id="KW-1185">Reference proteome</keyword>
<dbReference type="Proteomes" id="UP000829476">
    <property type="component" value="Chromosome"/>
</dbReference>
<dbReference type="SUPFAM" id="SSF52058">
    <property type="entry name" value="L domain-like"/>
    <property type="match status" value="2"/>
</dbReference>
<evidence type="ECO:0008006" key="3">
    <source>
        <dbReference type="Google" id="ProtNLM"/>
    </source>
</evidence>
<evidence type="ECO:0000313" key="2">
    <source>
        <dbReference type="Proteomes" id="UP000829476"/>
    </source>
</evidence>
<reference evidence="1 2" key="1">
    <citation type="journal article" date="2018" name="Int. J. Syst. Evol. Microbiol.">
        <title>Zhouia spongiae sp. nov., isolated from a marine sponge.</title>
        <authorList>
            <person name="Zhuang L."/>
            <person name="Lin B."/>
            <person name="Qin F."/>
            <person name="Luo L."/>
        </authorList>
    </citation>
    <scope>NUCLEOTIDE SEQUENCE [LARGE SCALE GENOMIC DNA]</scope>
    <source>
        <strain evidence="1 2">HN-Y44</strain>
    </source>
</reference>
<dbReference type="RefSeq" id="WP_242935820.1">
    <property type="nucleotide sequence ID" value="NZ_CP094326.1"/>
</dbReference>
<dbReference type="EMBL" id="CP094326">
    <property type="protein sequence ID" value="UNY97407.1"/>
    <property type="molecule type" value="Genomic_DNA"/>
</dbReference>
<organism evidence="1 2">
    <name type="scientific">Zhouia spongiae</name>
    <dbReference type="NCBI Taxonomy" id="2202721"/>
    <lineage>
        <taxon>Bacteria</taxon>
        <taxon>Pseudomonadati</taxon>
        <taxon>Bacteroidota</taxon>
        <taxon>Flavobacteriia</taxon>
        <taxon>Flavobacteriales</taxon>
        <taxon>Flavobacteriaceae</taxon>
        <taxon>Zhouia</taxon>
    </lineage>
</organism>
<dbReference type="PANTHER" id="PTHR36766">
    <property type="entry name" value="PLANT BROAD-SPECTRUM MILDEW RESISTANCE PROTEIN RPW8"/>
    <property type="match status" value="1"/>
</dbReference>